<keyword evidence="9" id="KW-0274">FAD</keyword>
<dbReference type="InterPro" id="IPR012951">
    <property type="entry name" value="BBE"/>
</dbReference>
<dbReference type="GO" id="GO:0016491">
    <property type="term" value="F:oxidoreductase activity"/>
    <property type="evidence" value="ECO:0007669"/>
    <property type="project" value="UniProtKB-KW"/>
</dbReference>
<dbReference type="PROSITE" id="PS51387">
    <property type="entry name" value="FAD_PCMH"/>
    <property type="match status" value="1"/>
</dbReference>
<comment type="cofactor">
    <cofactor evidence="1">
        <name>FAD</name>
        <dbReference type="ChEBI" id="CHEBI:57692"/>
    </cofactor>
</comment>
<evidence type="ECO:0000256" key="12">
    <source>
        <dbReference type="ARBA" id="ARBA00023180"/>
    </source>
</evidence>
<dbReference type="Pfam" id="PF08031">
    <property type="entry name" value="BBE"/>
    <property type="match status" value="1"/>
</dbReference>
<keyword evidence="4" id="KW-0134">Cell wall</keyword>
<keyword evidence="6" id="KW-0285">Flavoprotein</keyword>
<evidence type="ECO:0000256" key="2">
    <source>
        <dbReference type="ARBA" id="ARBA00004191"/>
    </source>
</evidence>
<dbReference type="GeneID" id="107925110"/>
<comment type="subcellular location">
    <subcellularLocation>
        <location evidence="2">Secreted</location>
        <location evidence="2">Cell wall</location>
    </subcellularLocation>
</comment>
<feature type="domain" description="FAD-binding PCMH-type" evidence="14">
    <location>
        <begin position="81"/>
        <end position="255"/>
    </location>
</feature>
<dbReference type="InterPro" id="IPR016169">
    <property type="entry name" value="FAD-bd_PCMH_sub2"/>
</dbReference>
<reference evidence="16" key="2">
    <citation type="submission" date="2025-08" db="UniProtKB">
        <authorList>
            <consortium name="RefSeq"/>
        </authorList>
    </citation>
    <scope>IDENTIFICATION</scope>
</reference>
<dbReference type="AlphaFoldDB" id="A0A1U8LCR2"/>
<evidence type="ECO:0000256" key="11">
    <source>
        <dbReference type="ARBA" id="ARBA00023157"/>
    </source>
</evidence>
<dbReference type="SUPFAM" id="SSF56176">
    <property type="entry name" value="FAD-binding/transporter-associated domain-like"/>
    <property type="match status" value="1"/>
</dbReference>
<feature type="chain" id="PRO_5010582161" evidence="13">
    <location>
        <begin position="33"/>
        <end position="542"/>
    </location>
</feature>
<dbReference type="InterPro" id="IPR016167">
    <property type="entry name" value="FAD-bd_PCMH_sub1"/>
</dbReference>
<keyword evidence="12" id="KW-0325">Glycoprotein</keyword>
<reference evidence="15" key="1">
    <citation type="journal article" date="2020" name="Nat. Genet.">
        <title>Genomic diversifications of five Gossypium allopolyploid species and their impact on cotton improvement.</title>
        <authorList>
            <person name="Chen Z.J."/>
            <person name="Sreedasyam A."/>
            <person name="Ando A."/>
            <person name="Song Q."/>
            <person name="De Santiago L.M."/>
            <person name="Hulse-Kemp A.M."/>
            <person name="Ding M."/>
            <person name="Ye W."/>
            <person name="Kirkbride R.C."/>
            <person name="Jenkins J."/>
            <person name="Plott C."/>
            <person name="Lovell J."/>
            <person name="Lin Y.M."/>
            <person name="Vaughn R."/>
            <person name="Liu B."/>
            <person name="Simpson S."/>
            <person name="Scheffler B.E."/>
            <person name="Wen L."/>
            <person name="Saski C.A."/>
            <person name="Grover C.E."/>
            <person name="Hu G."/>
            <person name="Conover J.L."/>
            <person name="Carlson J.W."/>
            <person name="Shu S."/>
            <person name="Boston L.B."/>
            <person name="Williams M."/>
            <person name="Peterson D.G."/>
            <person name="McGee K."/>
            <person name="Jones D.C."/>
            <person name="Wendel J.F."/>
            <person name="Stelly D.M."/>
            <person name="Grimwood J."/>
            <person name="Schmutz J."/>
        </authorList>
    </citation>
    <scope>NUCLEOTIDE SEQUENCE [LARGE SCALE GENOMIC DNA]</scope>
    <source>
        <strain evidence="15">cv. TM-1</strain>
    </source>
</reference>
<keyword evidence="8" id="KW-0547">Nucleotide-binding</keyword>
<evidence type="ECO:0000256" key="10">
    <source>
        <dbReference type="ARBA" id="ARBA00023002"/>
    </source>
</evidence>
<dbReference type="InterPro" id="IPR006094">
    <property type="entry name" value="Oxid_FAD_bind_N"/>
</dbReference>
<dbReference type="Gene3D" id="3.30.43.10">
    <property type="entry name" value="Uridine Diphospho-n-acetylenolpyruvylglucosamine Reductase, domain 2"/>
    <property type="match status" value="1"/>
</dbReference>
<evidence type="ECO:0000256" key="7">
    <source>
        <dbReference type="ARBA" id="ARBA00022729"/>
    </source>
</evidence>
<evidence type="ECO:0000256" key="6">
    <source>
        <dbReference type="ARBA" id="ARBA00022630"/>
    </source>
</evidence>
<dbReference type="STRING" id="3635.A0A1U8LCR2"/>
<dbReference type="InterPro" id="IPR016166">
    <property type="entry name" value="FAD-bd_PCMH"/>
</dbReference>
<accession>A0A1U8LCR2</accession>
<evidence type="ECO:0000256" key="13">
    <source>
        <dbReference type="SAM" id="SignalP"/>
    </source>
</evidence>
<dbReference type="RefSeq" id="XP_016711168.1">
    <property type="nucleotide sequence ID" value="XM_016855679.2"/>
</dbReference>
<dbReference type="KEGG" id="ghi:107925110"/>
<evidence type="ECO:0000256" key="8">
    <source>
        <dbReference type="ARBA" id="ARBA00022741"/>
    </source>
</evidence>
<name>A0A1U8LCR2_GOSHI</name>
<protein>
    <submittedName>
        <fullName evidence="16">Berberine bridge enzyme-like 7</fullName>
    </submittedName>
</protein>
<evidence type="ECO:0000259" key="14">
    <source>
        <dbReference type="PROSITE" id="PS51387"/>
    </source>
</evidence>
<evidence type="ECO:0000256" key="4">
    <source>
        <dbReference type="ARBA" id="ARBA00022512"/>
    </source>
</evidence>
<keyword evidence="11" id="KW-1015">Disulfide bond</keyword>
<dbReference type="GO" id="GO:0071949">
    <property type="term" value="F:FAD binding"/>
    <property type="evidence" value="ECO:0007669"/>
    <property type="project" value="InterPro"/>
</dbReference>
<dbReference type="OrthoDB" id="407275at2759"/>
<dbReference type="Proteomes" id="UP000818029">
    <property type="component" value="Chromosome A10"/>
</dbReference>
<comment type="similarity">
    <text evidence="3">Belongs to the oxygen-dependent FAD-linked oxidoreductase family.</text>
</comment>
<evidence type="ECO:0000313" key="15">
    <source>
        <dbReference type="Proteomes" id="UP000818029"/>
    </source>
</evidence>
<evidence type="ECO:0000313" key="16">
    <source>
        <dbReference type="RefSeq" id="XP_016711168.1"/>
    </source>
</evidence>
<sequence length="542" mass="61404">MLEDKHKMLNPKCVHFLTLLISLLSLPSPTISQSSSLTNFLHCLHYGSDPMVSQSIYIASNPAFQTILQARIKNRRFLNPETLKPVAIVVPTHIDHVQGTVICAKDNGLQIRIRSGGHDYEGLSYRSNVTFIILDMSNFRSIDIDIKTETAWVQSGATLGELYYHIANKTNTHGFPSGVCPTVGIGGHFSGGGYGNLMRKYGLSVDNILDIIAVDALGNVHDRASMGEDLFWAIRGGGAASFAVVVSYKIKLVRVPNKVTVFTKGFTLEQGATDLVHKWQQIAPNINEELFIRVKLQPSFINGNQTVTVTFIGFFLGRREKLLPIISKTFPELNLTQQDCHEMRWVETTLFWAGFPIGTPIETLLNRTIWTPLFFKNKSDYVKNVIPKESLNKIWKMTMAMMDRNDINKTRFDLECSPYGGKMNVIPESNTPFPHRKGNLFLIQYSFSWIDEGNNVSFNNIEKLRKLYDGMAPYVSKDPRECFLNYRDLDIGSSRSNETSFDDAKIYGRKYFKDNYTRLTKVKASVDPNDFFKYEQSIPPIN</sequence>
<evidence type="ECO:0000256" key="5">
    <source>
        <dbReference type="ARBA" id="ARBA00022525"/>
    </source>
</evidence>
<feature type="signal peptide" evidence="13">
    <location>
        <begin position="1"/>
        <end position="32"/>
    </location>
</feature>
<gene>
    <name evidence="16" type="primary">LOC107925110</name>
</gene>
<dbReference type="Gene3D" id="3.30.465.10">
    <property type="match status" value="1"/>
</dbReference>
<dbReference type="Gene3D" id="3.40.462.20">
    <property type="match status" value="1"/>
</dbReference>
<organism evidence="15 16">
    <name type="scientific">Gossypium hirsutum</name>
    <name type="common">Upland cotton</name>
    <name type="synonym">Gossypium mexicanum</name>
    <dbReference type="NCBI Taxonomy" id="3635"/>
    <lineage>
        <taxon>Eukaryota</taxon>
        <taxon>Viridiplantae</taxon>
        <taxon>Streptophyta</taxon>
        <taxon>Embryophyta</taxon>
        <taxon>Tracheophyta</taxon>
        <taxon>Spermatophyta</taxon>
        <taxon>Magnoliopsida</taxon>
        <taxon>eudicotyledons</taxon>
        <taxon>Gunneridae</taxon>
        <taxon>Pentapetalae</taxon>
        <taxon>rosids</taxon>
        <taxon>malvids</taxon>
        <taxon>Malvales</taxon>
        <taxon>Malvaceae</taxon>
        <taxon>Malvoideae</taxon>
        <taxon>Gossypium</taxon>
    </lineage>
</organism>
<evidence type="ECO:0000256" key="3">
    <source>
        <dbReference type="ARBA" id="ARBA00005466"/>
    </source>
</evidence>
<keyword evidence="7 13" id="KW-0732">Signal</keyword>
<keyword evidence="10" id="KW-0560">Oxidoreductase</keyword>
<keyword evidence="5" id="KW-0964">Secreted</keyword>
<dbReference type="InterPro" id="IPR036318">
    <property type="entry name" value="FAD-bd_PCMH-like_sf"/>
</dbReference>
<evidence type="ECO:0000256" key="9">
    <source>
        <dbReference type="ARBA" id="ARBA00022827"/>
    </source>
</evidence>
<dbReference type="PaxDb" id="3635-A0A1U8LCR2"/>
<evidence type="ECO:0000256" key="1">
    <source>
        <dbReference type="ARBA" id="ARBA00001974"/>
    </source>
</evidence>
<dbReference type="FunFam" id="3.30.43.10:FF:000004">
    <property type="entry name" value="Berberine bridge enzyme-like 15"/>
    <property type="match status" value="1"/>
</dbReference>
<dbReference type="PANTHER" id="PTHR32448">
    <property type="entry name" value="OS08G0158400 PROTEIN"/>
    <property type="match status" value="1"/>
</dbReference>
<dbReference type="Pfam" id="PF01565">
    <property type="entry name" value="FAD_binding_4"/>
    <property type="match status" value="1"/>
</dbReference>
<keyword evidence="15" id="KW-1185">Reference proteome</keyword>
<proteinExistence type="inferred from homology"/>